<evidence type="ECO:0000313" key="9">
    <source>
        <dbReference type="EMBL" id="KAG6399277.1"/>
    </source>
</evidence>
<evidence type="ECO:0000256" key="5">
    <source>
        <dbReference type="ARBA" id="ARBA00023043"/>
    </source>
</evidence>
<feature type="transmembrane region" description="Helical" evidence="7">
    <location>
        <begin position="118"/>
        <end position="145"/>
    </location>
</feature>
<organism evidence="9">
    <name type="scientific">Salvia splendens</name>
    <name type="common">Scarlet sage</name>
    <dbReference type="NCBI Taxonomy" id="180675"/>
    <lineage>
        <taxon>Eukaryota</taxon>
        <taxon>Viridiplantae</taxon>
        <taxon>Streptophyta</taxon>
        <taxon>Embryophyta</taxon>
        <taxon>Tracheophyta</taxon>
        <taxon>Spermatophyta</taxon>
        <taxon>Magnoliopsida</taxon>
        <taxon>eudicotyledons</taxon>
        <taxon>Gunneridae</taxon>
        <taxon>Pentapetalae</taxon>
        <taxon>asterids</taxon>
        <taxon>lamiids</taxon>
        <taxon>Lamiales</taxon>
        <taxon>Lamiaceae</taxon>
        <taxon>Nepetoideae</taxon>
        <taxon>Mentheae</taxon>
        <taxon>Salviinae</taxon>
        <taxon>Salvia</taxon>
        <taxon>Salvia subgen. Calosphace</taxon>
        <taxon>core Calosphace</taxon>
    </lineage>
</organism>
<dbReference type="GO" id="GO:0005886">
    <property type="term" value="C:plasma membrane"/>
    <property type="evidence" value="ECO:0007669"/>
    <property type="project" value="TreeGrafter"/>
</dbReference>
<evidence type="ECO:0000256" key="7">
    <source>
        <dbReference type="SAM" id="Phobius"/>
    </source>
</evidence>
<keyword evidence="4 7" id="KW-1133">Transmembrane helix</keyword>
<comment type="caution">
    <text evidence="9">The sequence shown here is derived from an EMBL/GenBank/DDBJ whole genome shotgun (WGS) entry which is preliminary data.</text>
</comment>
<reference evidence="9" key="2">
    <citation type="submission" date="2020-08" db="EMBL/GenBank/DDBJ databases">
        <title>Plant Genome Project.</title>
        <authorList>
            <person name="Zhang R.-G."/>
        </authorList>
    </citation>
    <scope>NUCLEOTIDE SEQUENCE</scope>
    <source>
        <strain evidence="9">Huo1</strain>
        <tissue evidence="9">Leaf</tissue>
    </source>
</reference>
<dbReference type="PANTHER" id="PTHR24186">
    <property type="entry name" value="PROTEIN PHOSPHATASE 1 REGULATORY SUBUNIT"/>
    <property type="match status" value="1"/>
</dbReference>
<reference evidence="9" key="1">
    <citation type="submission" date="2018-01" db="EMBL/GenBank/DDBJ databases">
        <authorList>
            <person name="Mao J.F."/>
        </authorList>
    </citation>
    <scope>NUCLEOTIDE SEQUENCE</scope>
    <source>
        <strain evidence="9">Huo1</strain>
        <tissue evidence="9">Leaf</tissue>
    </source>
</reference>
<sequence length="235" mass="26078">MGKTALDILEESPQDTTNYMEMKKMLTSLSTQSLLGALPKLTDTTMVVVVLIASMAFQAAISPVWQDDTPSHKAGEAVMASTHPKIYKDFVRANTTAFISSLVTIVLITTGLPSENFYVYVIVLYAMWVSLASIAVSYGAAITVISSNRKAQSLAKVINIVNAASNSINGFISMYGVVRQMYLSWKSKKRRQQDLAADSFILRCFYWIFELSDCRSGDFIPRWFPRSASPPPENF</sequence>
<evidence type="ECO:0000256" key="2">
    <source>
        <dbReference type="ARBA" id="ARBA00022692"/>
    </source>
</evidence>
<evidence type="ECO:0000256" key="6">
    <source>
        <dbReference type="ARBA" id="ARBA00023136"/>
    </source>
</evidence>
<keyword evidence="6 7" id="KW-0472">Membrane</keyword>
<feature type="domain" description="PGG" evidence="8">
    <location>
        <begin position="40"/>
        <end position="144"/>
    </location>
</feature>
<dbReference type="Proteomes" id="UP000298416">
    <property type="component" value="Unassembled WGS sequence"/>
</dbReference>
<comment type="subcellular location">
    <subcellularLocation>
        <location evidence="1">Membrane</location>
        <topology evidence="1">Multi-pass membrane protein</topology>
    </subcellularLocation>
</comment>
<evidence type="ECO:0000259" key="8">
    <source>
        <dbReference type="Pfam" id="PF13962"/>
    </source>
</evidence>
<evidence type="ECO:0000256" key="4">
    <source>
        <dbReference type="ARBA" id="ARBA00022989"/>
    </source>
</evidence>
<dbReference type="InterPro" id="IPR026961">
    <property type="entry name" value="PGG_dom"/>
</dbReference>
<name>A0A8X8WQJ7_SALSN</name>
<feature type="transmembrane region" description="Helical" evidence="7">
    <location>
        <begin position="157"/>
        <end position="178"/>
    </location>
</feature>
<dbReference type="Pfam" id="PF13962">
    <property type="entry name" value="PGG"/>
    <property type="match status" value="1"/>
</dbReference>
<evidence type="ECO:0000313" key="10">
    <source>
        <dbReference type="Proteomes" id="UP000298416"/>
    </source>
</evidence>
<keyword evidence="3" id="KW-0677">Repeat</keyword>
<proteinExistence type="predicted"/>
<keyword evidence="5" id="KW-0040">ANK repeat</keyword>
<evidence type="ECO:0000256" key="3">
    <source>
        <dbReference type="ARBA" id="ARBA00022737"/>
    </source>
</evidence>
<dbReference type="EMBL" id="PNBA02000015">
    <property type="protein sequence ID" value="KAG6399277.1"/>
    <property type="molecule type" value="Genomic_DNA"/>
</dbReference>
<dbReference type="OrthoDB" id="902644at2759"/>
<evidence type="ECO:0000256" key="1">
    <source>
        <dbReference type="ARBA" id="ARBA00004141"/>
    </source>
</evidence>
<feature type="transmembrane region" description="Helical" evidence="7">
    <location>
        <begin position="93"/>
        <end position="112"/>
    </location>
</feature>
<dbReference type="PANTHER" id="PTHR24186:SF37">
    <property type="entry name" value="PGG DOMAIN-CONTAINING PROTEIN"/>
    <property type="match status" value="1"/>
</dbReference>
<keyword evidence="2 7" id="KW-0812">Transmembrane</keyword>
<accession>A0A8X8WQJ7</accession>
<gene>
    <name evidence="9" type="ORF">SASPL_140753</name>
</gene>
<keyword evidence="10" id="KW-1185">Reference proteome</keyword>
<dbReference type="AlphaFoldDB" id="A0A8X8WQJ7"/>
<protein>
    <recommendedName>
        <fullName evidence="8">PGG domain-containing protein</fullName>
    </recommendedName>
</protein>